<evidence type="ECO:0000256" key="3">
    <source>
        <dbReference type="SAM" id="SignalP"/>
    </source>
</evidence>
<evidence type="ECO:0000313" key="4">
    <source>
        <dbReference type="EMBL" id="GMI22941.1"/>
    </source>
</evidence>
<organism evidence="4 5">
    <name type="scientific">Triparma columacea</name>
    <dbReference type="NCBI Taxonomy" id="722753"/>
    <lineage>
        <taxon>Eukaryota</taxon>
        <taxon>Sar</taxon>
        <taxon>Stramenopiles</taxon>
        <taxon>Ochrophyta</taxon>
        <taxon>Bolidophyceae</taxon>
        <taxon>Parmales</taxon>
        <taxon>Triparmaceae</taxon>
        <taxon>Triparma</taxon>
    </lineage>
</organism>
<evidence type="ECO:0000256" key="1">
    <source>
        <dbReference type="SAM" id="MobiDB-lite"/>
    </source>
</evidence>
<evidence type="ECO:0000313" key="5">
    <source>
        <dbReference type="Proteomes" id="UP001165065"/>
    </source>
</evidence>
<feature type="signal peptide" evidence="3">
    <location>
        <begin position="1"/>
        <end position="26"/>
    </location>
</feature>
<keyword evidence="5" id="KW-1185">Reference proteome</keyword>
<keyword evidence="2" id="KW-0472">Membrane</keyword>
<feature type="transmembrane region" description="Helical" evidence="2">
    <location>
        <begin position="66"/>
        <end position="86"/>
    </location>
</feature>
<dbReference type="OrthoDB" id="196618at2759"/>
<comment type="caution">
    <text evidence="4">The sequence shown here is derived from an EMBL/GenBank/DDBJ whole genome shotgun (WGS) entry which is preliminary data.</text>
</comment>
<feature type="compositionally biased region" description="Basic and acidic residues" evidence="1">
    <location>
        <begin position="236"/>
        <end position="248"/>
    </location>
</feature>
<keyword evidence="3" id="KW-0732">Signal</keyword>
<keyword evidence="2" id="KW-1133">Transmembrane helix</keyword>
<proteinExistence type="predicted"/>
<gene>
    <name evidence="4" type="ORF">TrCOL_g13104</name>
</gene>
<dbReference type="EMBL" id="BRYA01000557">
    <property type="protein sequence ID" value="GMI22941.1"/>
    <property type="molecule type" value="Genomic_DNA"/>
</dbReference>
<sequence length="248" mass="27696">MRLLRFSSSFAVVLTLPMLIINVVPPAPVDMPLTSFALSSSSAVSSEDVGADTIHGSTEGNGRMSWNFSVLRPIFGLLSLVTCYVVDNHYFFRVTAAVGLIFQVCTESIAAFDIARALRILQTKCTDPVTGLQLSSDCLSPTPDNYWSEYRLTLLLRRDVIASFSLLLSFFFVIFLGVTLGFTRDEYSYSQIHQRYNHQKALWDELNKRGITVSNFKKHVRSGTRAGGSLDANFGKNKDKDKDKDKDK</sequence>
<keyword evidence="2" id="KW-0812">Transmembrane</keyword>
<reference evidence="5" key="1">
    <citation type="journal article" date="2023" name="Commun. Biol.">
        <title>Genome analysis of Parmales, the sister group of diatoms, reveals the evolutionary specialization of diatoms from phago-mixotrophs to photoautotrophs.</title>
        <authorList>
            <person name="Ban H."/>
            <person name="Sato S."/>
            <person name="Yoshikawa S."/>
            <person name="Yamada K."/>
            <person name="Nakamura Y."/>
            <person name="Ichinomiya M."/>
            <person name="Sato N."/>
            <person name="Blanc-Mathieu R."/>
            <person name="Endo H."/>
            <person name="Kuwata A."/>
            <person name="Ogata H."/>
        </authorList>
    </citation>
    <scope>NUCLEOTIDE SEQUENCE [LARGE SCALE GENOMIC DNA]</scope>
</reference>
<accession>A0A9W7FYI3</accession>
<dbReference type="AlphaFoldDB" id="A0A9W7FYI3"/>
<feature type="transmembrane region" description="Helical" evidence="2">
    <location>
        <begin position="160"/>
        <end position="182"/>
    </location>
</feature>
<evidence type="ECO:0000256" key="2">
    <source>
        <dbReference type="SAM" id="Phobius"/>
    </source>
</evidence>
<name>A0A9W7FYI3_9STRA</name>
<protein>
    <submittedName>
        <fullName evidence="4">Uncharacterized protein</fullName>
    </submittedName>
</protein>
<feature type="chain" id="PRO_5040824518" evidence="3">
    <location>
        <begin position="27"/>
        <end position="248"/>
    </location>
</feature>
<dbReference type="Proteomes" id="UP001165065">
    <property type="component" value="Unassembled WGS sequence"/>
</dbReference>
<feature type="region of interest" description="Disordered" evidence="1">
    <location>
        <begin position="224"/>
        <end position="248"/>
    </location>
</feature>